<dbReference type="PANTHER" id="PTHR12780">
    <property type="entry name" value="RNA POLYMERASE III DNA DIRECTED , 39KD SUBUNIT-RELATED"/>
    <property type="match status" value="1"/>
</dbReference>
<dbReference type="SUPFAM" id="SSF46785">
    <property type="entry name" value="Winged helix' DNA-binding domain"/>
    <property type="match status" value="1"/>
</dbReference>
<gene>
    <name evidence="6" type="ORF">SBAD_LOCUS234</name>
</gene>
<evidence type="ECO:0000313" key="8">
    <source>
        <dbReference type="WBParaSite" id="SBAD_0000024801-mRNA-1"/>
    </source>
</evidence>
<reference evidence="8" key="1">
    <citation type="submission" date="2016-06" db="UniProtKB">
        <authorList>
            <consortium name="WormBaseParasite"/>
        </authorList>
    </citation>
    <scope>IDENTIFICATION</scope>
</reference>
<evidence type="ECO:0000313" key="6">
    <source>
        <dbReference type="EMBL" id="VDO81115.1"/>
    </source>
</evidence>
<keyword evidence="7" id="KW-1185">Reference proteome</keyword>
<comment type="subcellular location">
    <subcellularLocation>
        <location evidence="1">Nucleus</location>
    </subcellularLocation>
</comment>
<dbReference type="WBParaSite" id="SBAD_0000024801-mRNA-1">
    <property type="protein sequence ID" value="SBAD_0000024801-mRNA-1"/>
    <property type="gene ID" value="SBAD_0000024801"/>
</dbReference>
<dbReference type="GO" id="GO:0005654">
    <property type="term" value="C:nucleoplasm"/>
    <property type="evidence" value="ECO:0007669"/>
    <property type="project" value="UniProtKB-ARBA"/>
</dbReference>
<protein>
    <submittedName>
        <fullName evidence="8">DNA-directed RNA polymerase III subunit RPC6</fullName>
    </submittedName>
</protein>
<dbReference type="Proteomes" id="UP000270296">
    <property type="component" value="Unassembled WGS sequence"/>
</dbReference>
<proteinExistence type="inferred from homology"/>
<dbReference type="Pfam" id="PF05158">
    <property type="entry name" value="RNA_pol_Rpc34"/>
    <property type="match status" value="1"/>
</dbReference>
<evidence type="ECO:0000256" key="4">
    <source>
        <dbReference type="ARBA" id="ARBA00023163"/>
    </source>
</evidence>
<evidence type="ECO:0000313" key="7">
    <source>
        <dbReference type="Proteomes" id="UP000270296"/>
    </source>
</evidence>
<evidence type="ECO:0000256" key="2">
    <source>
        <dbReference type="ARBA" id="ARBA00011038"/>
    </source>
</evidence>
<evidence type="ECO:0000256" key="1">
    <source>
        <dbReference type="ARBA" id="ARBA00004123"/>
    </source>
</evidence>
<sequence>MAINKLLTDGRIDIHRVNNTLIYKVRGVSSAVDEKLFGVSNEEQLLYHIIKEGGNRGVWLKDIKDKSNLALAQVRKFLKAMESRKLIKSMKSVGSLQRKIYMLYDCEPATAVTGGVFFSDQDIDIQFVTLLRNQCLKYLKARRASIVSLQDWYFKAAEFYVSTNEVSCKALSLTTVTCLQESGKHARRTVYL</sequence>
<dbReference type="GO" id="GO:0006383">
    <property type="term" value="P:transcription by RNA polymerase III"/>
    <property type="evidence" value="ECO:0007669"/>
    <property type="project" value="InterPro"/>
</dbReference>
<dbReference type="GO" id="GO:0005737">
    <property type="term" value="C:cytoplasm"/>
    <property type="evidence" value="ECO:0007669"/>
    <property type="project" value="UniProtKB-ARBA"/>
</dbReference>
<dbReference type="AlphaFoldDB" id="A0A183I9E0"/>
<evidence type="ECO:0000256" key="3">
    <source>
        <dbReference type="ARBA" id="ARBA00022478"/>
    </source>
</evidence>
<organism evidence="8">
    <name type="scientific">Soboliphyme baturini</name>
    <dbReference type="NCBI Taxonomy" id="241478"/>
    <lineage>
        <taxon>Eukaryota</taxon>
        <taxon>Metazoa</taxon>
        <taxon>Ecdysozoa</taxon>
        <taxon>Nematoda</taxon>
        <taxon>Enoplea</taxon>
        <taxon>Dorylaimia</taxon>
        <taxon>Dioctophymatida</taxon>
        <taxon>Dioctophymatoidea</taxon>
        <taxon>Soboliphymatidae</taxon>
        <taxon>Soboliphyme</taxon>
    </lineage>
</organism>
<keyword evidence="4" id="KW-0804">Transcription</keyword>
<comment type="similarity">
    <text evidence="2">Belongs to the eukaryotic RPC34/RPC39 RNA polymerase subunit family.</text>
</comment>
<keyword evidence="5" id="KW-0539">Nucleus</keyword>
<dbReference type="OrthoDB" id="613763at2759"/>
<dbReference type="InterPro" id="IPR007832">
    <property type="entry name" value="RNA_pol_Rpc34"/>
</dbReference>
<keyword evidence="3" id="KW-0240">DNA-directed RNA polymerase</keyword>
<dbReference type="InterPro" id="IPR016049">
    <property type="entry name" value="RNA_pol_Rpc34-like"/>
</dbReference>
<dbReference type="InterPro" id="IPR036388">
    <property type="entry name" value="WH-like_DNA-bd_sf"/>
</dbReference>
<reference evidence="6 7" key="2">
    <citation type="submission" date="2018-11" db="EMBL/GenBank/DDBJ databases">
        <authorList>
            <consortium name="Pathogen Informatics"/>
        </authorList>
    </citation>
    <scope>NUCLEOTIDE SEQUENCE [LARGE SCALE GENOMIC DNA]</scope>
</reference>
<dbReference type="InterPro" id="IPR036390">
    <property type="entry name" value="WH_DNA-bd_sf"/>
</dbReference>
<name>A0A183I9E0_9BILA</name>
<dbReference type="Gene3D" id="1.10.10.10">
    <property type="entry name" value="Winged helix-like DNA-binding domain superfamily/Winged helix DNA-binding domain"/>
    <property type="match status" value="2"/>
</dbReference>
<dbReference type="EMBL" id="UZAM01000434">
    <property type="protein sequence ID" value="VDO81115.1"/>
    <property type="molecule type" value="Genomic_DNA"/>
</dbReference>
<dbReference type="GO" id="GO:0005666">
    <property type="term" value="C:RNA polymerase III complex"/>
    <property type="evidence" value="ECO:0007669"/>
    <property type="project" value="InterPro"/>
</dbReference>
<accession>A0A183I9E0</accession>
<evidence type="ECO:0000256" key="5">
    <source>
        <dbReference type="ARBA" id="ARBA00023242"/>
    </source>
</evidence>
<dbReference type="FunFam" id="1.10.10.10:FF:000116">
    <property type="entry name" value="DNA-directed RNA polymerase III subunit RPC6"/>
    <property type="match status" value="1"/>
</dbReference>